<dbReference type="InterPro" id="IPR025202">
    <property type="entry name" value="PLD-like_dom"/>
</dbReference>
<keyword evidence="1" id="KW-0378">Hydrolase</keyword>
<dbReference type="SUPFAM" id="SSF56024">
    <property type="entry name" value="Phospholipase D/nuclease"/>
    <property type="match status" value="1"/>
</dbReference>
<dbReference type="EnsemblProtists" id="Phyra86573">
    <property type="protein sequence ID" value="Phyra86573"/>
    <property type="gene ID" value="Phyra86573"/>
</dbReference>
<dbReference type="PANTHER" id="PTHR43856">
    <property type="entry name" value="CARDIOLIPIN HYDROLASE"/>
    <property type="match status" value="1"/>
</dbReference>
<reference evidence="8" key="2">
    <citation type="submission" date="2015-06" db="UniProtKB">
        <authorList>
            <consortium name="EnsemblProtists"/>
        </authorList>
    </citation>
    <scope>IDENTIFICATION</scope>
    <source>
        <strain evidence="8">Pr102</strain>
    </source>
</reference>
<dbReference type="eggNOG" id="ENOG502R9FG">
    <property type="taxonomic scope" value="Eukaryota"/>
</dbReference>
<evidence type="ECO:0000313" key="9">
    <source>
        <dbReference type="Proteomes" id="UP000005238"/>
    </source>
</evidence>
<dbReference type="Pfam" id="PF13091">
    <property type="entry name" value="PLDc_2"/>
    <property type="match status" value="1"/>
</dbReference>
<dbReference type="HOGENOM" id="CLU_497401_0_0_1"/>
<protein>
    <recommendedName>
        <fullName evidence="5">Mitochondrial cardiolipin hydrolase</fullName>
    </recommendedName>
</protein>
<dbReference type="InterPro" id="IPR051406">
    <property type="entry name" value="PLD_domain"/>
</dbReference>
<accession>H3H772</accession>
<evidence type="ECO:0000256" key="5">
    <source>
        <dbReference type="ARBA" id="ARBA00040549"/>
    </source>
</evidence>
<dbReference type="EMBL" id="DS566837">
    <property type="status" value="NOT_ANNOTATED_CDS"/>
    <property type="molecule type" value="Genomic_DNA"/>
</dbReference>
<dbReference type="VEuPathDB" id="FungiDB:KRP22_8752"/>
<evidence type="ECO:0000256" key="6">
    <source>
        <dbReference type="SAM" id="MobiDB-lite"/>
    </source>
</evidence>
<feature type="compositionally biased region" description="Basic and acidic residues" evidence="6">
    <location>
        <begin position="348"/>
        <end position="366"/>
    </location>
</feature>
<organism evidence="8 9">
    <name type="scientific">Phytophthora ramorum</name>
    <name type="common">Sudden oak death agent</name>
    <dbReference type="NCBI Taxonomy" id="164328"/>
    <lineage>
        <taxon>Eukaryota</taxon>
        <taxon>Sar</taxon>
        <taxon>Stramenopiles</taxon>
        <taxon>Oomycota</taxon>
        <taxon>Peronosporomycetes</taxon>
        <taxon>Peronosporales</taxon>
        <taxon>Peronosporaceae</taxon>
        <taxon>Phytophthora</taxon>
    </lineage>
</organism>
<dbReference type="Proteomes" id="UP000005238">
    <property type="component" value="Unassembled WGS sequence"/>
</dbReference>
<dbReference type="GO" id="GO:0005739">
    <property type="term" value="C:mitochondrion"/>
    <property type="evidence" value="ECO:0000318"/>
    <property type="project" value="GO_Central"/>
</dbReference>
<evidence type="ECO:0000313" key="8">
    <source>
        <dbReference type="EnsemblProtists" id="Phyra86573"/>
    </source>
</evidence>
<keyword evidence="9" id="KW-1185">Reference proteome</keyword>
<evidence type="ECO:0000256" key="3">
    <source>
        <dbReference type="ARBA" id="ARBA00023098"/>
    </source>
</evidence>
<feature type="region of interest" description="Disordered" evidence="6">
    <location>
        <begin position="236"/>
        <end position="261"/>
    </location>
</feature>
<keyword evidence="3" id="KW-0443">Lipid metabolism</keyword>
<feature type="domain" description="Phospholipase D-like" evidence="7">
    <location>
        <begin position="91"/>
        <end position="209"/>
    </location>
</feature>
<evidence type="ECO:0000259" key="7">
    <source>
        <dbReference type="Pfam" id="PF13091"/>
    </source>
</evidence>
<reference evidence="9" key="1">
    <citation type="journal article" date="2006" name="Science">
        <title>Phytophthora genome sequences uncover evolutionary origins and mechanisms of pathogenesis.</title>
        <authorList>
            <person name="Tyler B.M."/>
            <person name="Tripathy S."/>
            <person name="Zhang X."/>
            <person name="Dehal P."/>
            <person name="Jiang R.H."/>
            <person name="Aerts A."/>
            <person name="Arredondo F.D."/>
            <person name="Baxter L."/>
            <person name="Bensasson D."/>
            <person name="Beynon J.L."/>
            <person name="Chapman J."/>
            <person name="Damasceno C.M."/>
            <person name="Dorrance A.E."/>
            <person name="Dou D."/>
            <person name="Dickerman A.W."/>
            <person name="Dubchak I.L."/>
            <person name="Garbelotto M."/>
            <person name="Gijzen M."/>
            <person name="Gordon S.G."/>
            <person name="Govers F."/>
            <person name="Grunwald N.J."/>
            <person name="Huang W."/>
            <person name="Ivors K.L."/>
            <person name="Jones R.W."/>
            <person name="Kamoun S."/>
            <person name="Krampis K."/>
            <person name="Lamour K.H."/>
            <person name="Lee M.K."/>
            <person name="McDonald W.H."/>
            <person name="Medina M."/>
            <person name="Meijer H.J."/>
            <person name="Nordberg E.K."/>
            <person name="Maclean D.J."/>
            <person name="Ospina-Giraldo M.D."/>
            <person name="Morris P.F."/>
            <person name="Phuntumart V."/>
            <person name="Putnam N.H."/>
            <person name="Rash S."/>
            <person name="Rose J.K."/>
            <person name="Sakihama Y."/>
            <person name="Salamov A.A."/>
            <person name="Savidor A."/>
            <person name="Scheuring C.F."/>
            <person name="Smith B.M."/>
            <person name="Sobral B.W."/>
            <person name="Terry A."/>
            <person name="Torto-Alalibo T.A."/>
            <person name="Win J."/>
            <person name="Xu Z."/>
            <person name="Zhang H."/>
            <person name="Grigoriev I.V."/>
            <person name="Rokhsar D.S."/>
            <person name="Boore J.L."/>
        </authorList>
    </citation>
    <scope>NUCLEOTIDE SEQUENCE [LARGE SCALE GENOMIC DNA]</scope>
    <source>
        <strain evidence="9">Pr102</strain>
    </source>
</reference>
<sequence>MFFDDNGGLFEQSLRLVTSTGTYLVPNWGALYVFYVLPRFQFSTVLDVPGLLMDDECDEAAYELLSGDERTGKKDSLVVCEEHPGWKRRTVAHYYAMDERGESLQPSIVKALAEGCITRMIVDEQTALQKKHLSWLHKFKDAGIPVKTGRVPSFMVHHKWTIVNNEFSLGGSGNYSAVAFDGSRHGEIFETHSDQAHLDAVKREFEQLWDEGRVLQWASKNSACFVYFGETLDETMYHPGKEDDDEEETKMNPPGEQDENVVDVETPSQPLAPRPLSDSLVGLVRPRAPTGRHQGDGAGLATPFQAAVSPYTSIKIEVPRAPIHDHYRAARDALLSLTGVEVGGSTADKPHSTSRTEMKLSPDKLKEMHKRKRVDAGKSRRREQCRANQARYRDKQRNAQLQLEKSVELLHAELDTLKRRYRDLSSWERSNQSPWSIVAEVFRLLESSFRFPWRTANAQEMSHLQNTRQILAVLERSFAHDAAMGKLSGANALMKQIVCVGSSYCFSGSANVGDTGSQLCETIESSSHAHGPECITALRQQLLWLRGG</sequence>
<feature type="region of interest" description="Disordered" evidence="6">
    <location>
        <begin position="343"/>
        <end position="398"/>
    </location>
</feature>
<comment type="similarity">
    <text evidence="4">Belongs to the phospholipase D family. MitoPLD/Zucchini subfamily.</text>
</comment>
<evidence type="ECO:0000256" key="2">
    <source>
        <dbReference type="ARBA" id="ARBA00022963"/>
    </source>
</evidence>
<dbReference type="GO" id="GO:0034587">
    <property type="term" value="P:piRNA processing"/>
    <property type="evidence" value="ECO:0000318"/>
    <property type="project" value="GO_Central"/>
</dbReference>
<dbReference type="PANTHER" id="PTHR43856:SF1">
    <property type="entry name" value="MITOCHONDRIAL CARDIOLIPIN HYDROLASE"/>
    <property type="match status" value="1"/>
</dbReference>
<feature type="compositionally biased region" description="Basic and acidic residues" evidence="6">
    <location>
        <begin position="374"/>
        <end position="397"/>
    </location>
</feature>
<dbReference type="VEuPathDB" id="FungiDB:KRP23_11337"/>
<dbReference type="VEuPathDB" id="FungiDB:KRP23_9859"/>
<evidence type="ECO:0000256" key="1">
    <source>
        <dbReference type="ARBA" id="ARBA00022801"/>
    </source>
</evidence>
<dbReference type="GO" id="GO:0016042">
    <property type="term" value="P:lipid catabolic process"/>
    <property type="evidence" value="ECO:0007669"/>
    <property type="project" value="UniProtKB-KW"/>
</dbReference>
<evidence type="ECO:0000256" key="4">
    <source>
        <dbReference type="ARBA" id="ARBA00038012"/>
    </source>
</evidence>
<dbReference type="InParanoid" id="H3H772"/>
<dbReference type="Gene3D" id="3.30.870.10">
    <property type="entry name" value="Endonuclease Chain A"/>
    <property type="match status" value="1"/>
</dbReference>
<dbReference type="GO" id="GO:0016891">
    <property type="term" value="F:RNA endonuclease activity producing 5'-phosphomonoesters, hydrolytic mechanism"/>
    <property type="evidence" value="ECO:0000318"/>
    <property type="project" value="GO_Central"/>
</dbReference>
<proteinExistence type="inferred from homology"/>
<keyword evidence="2" id="KW-0442">Lipid degradation</keyword>
<dbReference type="AlphaFoldDB" id="H3H772"/>
<dbReference type="CDD" id="cd14686">
    <property type="entry name" value="bZIP"/>
    <property type="match status" value="1"/>
</dbReference>
<dbReference type="VEuPathDB" id="FungiDB:KRP22_7145"/>
<name>H3H772_PHYRM</name>